<dbReference type="PRINTS" id="PR00320">
    <property type="entry name" value="GPROTEINBRPT"/>
</dbReference>
<dbReference type="Gene3D" id="2.130.10.10">
    <property type="entry name" value="YVTN repeat-like/Quinoprotein amine dehydrogenase"/>
    <property type="match status" value="1"/>
</dbReference>
<evidence type="ECO:0000313" key="8">
    <source>
        <dbReference type="Proteomes" id="UP000001307"/>
    </source>
</evidence>
<evidence type="ECO:0000256" key="6">
    <source>
        <dbReference type="SAM" id="MobiDB-lite"/>
    </source>
</evidence>
<evidence type="ECO:0000256" key="1">
    <source>
        <dbReference type="ARBA" id="ARBA00004123"/>
    </source>
</evidence>
<dbReference type="InterPro" id="IPR015943">
    <property type="entry name" value="WD40/YVTN_repeat-like_dom_sf"/>
</dbReference>
<protein>
    <submittedName>
        <fullName evidence="7">Uncharacterized protein</fullName>
    </submittedName>
</protein>
<dbReference type="PROSITE" id="PS50082">
    <property type="entry name" value="WD_REPEATS_2"/>
    <property type="match status" value="4"/>
</dbReference>
<dbReference type="InterPro" id="IPR001680">
    <property type="entry name" value="WD40_rpt"/>
</dbReference>
<dbReference type="InParanoid" id="E4X0T3"/>
<evidence type="ECO:0000256" key="4">
    <source>
        <dbReference type="ARBA" id="ARBA00023242"/>
    </source>
</evidence>
<dbReference type="OrthoDB" id="189968at2759"/>
<keyword evidence="3" id="KW-0677">Repeat</keyword>
<dbReference type="InterPro" id="IPR019775">
    <property type="entry name" value="WD40_repeat_CS"/>
</dbReference>
<dbReference type="PANTHER" id="PTHR19865">
    <property type="entry name" value="U3 SMALL NUCLEOLAR RNA INTERACTING PROTEIN 2"/>
    <property type="match status" value="1"/>
</dbReference>
<proteinExistence type="predicted"/>
<feature type="repeat" description="WD" evidence="5">
    <location>
        <begin position="186"/>
        <end position="227"/>
    </location>
</feature>
<dbReference type="GO" id="GO:0034511">
    <property type="term" value="F:U3 snoRNA binding"/>
    <property type="evidence" value="ECO:0007669"/>
    <property type="project" value="InterPro"/>
</dbReference>
<dbReference type="PANTHER" id="PTHR19865:SF0">
    <property type="entry name" value="U3 SMALL NUCLEOLAR RNA-INTERACTING PROTEIN 2"/>
    <property type="match status" value="1"/>
</dbReference>
<evidence type="ECO:0000256" key="5">
    <source>
        <dbReference type="PROSITE-ProRule" id="PRU00221"/>
    </source>
</evidence>
<dbReference type="InterPro" id="IPR039241">
    <property type="entry name" value="Rrp9-like"/>
</dbReference>
<dbReference type="EMBL" id="FN653020">
    <property type="protein sequence ID" value="CBY22968.1"/>
    <property type="molecule type" value="Genomic_DNA"/>
</dbReference>
<dbReference type="Proteomes" id="UP000001307">
    <property type="component" value="Unassembled WGS sequence"/>
</dbReference>
<comment type="subcellular location">
    <subcellularLocation>
        <location evidence="1">Nucleus</location>
    </subcellularLocation>
</comment>
<dbReference type="SMART" id="SM00320">
    <property type="entry name" value="WD40"/>
    <property type="match status" value="7"/>
</dbReference>
<dbReference type="PROSITE" id="PS00678">
    <property type="entry name" value="WD_REPEATS_1"/>
    <property type="match status" value="1"/>
</dbReference>
<feature type="repeat" description="WD" evidence="5">
    <location>
        <begin position="227"/>
        <end position="267"/>
    </location>
</feature>
<sequence length="390" mass="43280">MDKIRFLFPTNLFFLLQLQDQEGRLMRATADELQQRLQACKIETKLAKNGHKKAPTCVIFAPKSEHIYSACKEGSLFKWSIHSIQQMRKVASAYSIRKAAKDIEGHDCAILALAINSSGSIVASGDETGKIVLWSDSLKFLHKFMQHKNSITGLSFRRNAPELYSCSVDKTVKVWDTDSRSYIETLFGHQDTVHGIDANTRERAITAGGRDNTIRIFKIPEETQLVYRGHHGSIDCIALLNDVFFVSGGDDGAINFWSTKRKKPICVMRNAHAGTWVTALGAIINSDSFVSGGCDGFIRVWMMTEDRKRIQQLTAIEMGGVINAVRISTDAKTIVAAVAQENRLGRWHVAKGVKNAIAVIKMDEEAVSSSEESSSAEEETDDSETENCSE</sequence>
<feature type="compositionally biased region" description="Acidic residues" evidence="6">
    <location>
        <begin position="374"/>
        <end position="390"/>
    </location>
</feature>
<dbReference type="InterPro" id="IPR020472">
    <property type="entry name" value="WD40_PAC1"/>
</dbReference>
<evidence type="ECO:0000256" key="3">
    <source>
        <dbReference type="ARBA" id="ARBA00022737"/>
    </source>
</evidence>
<dbReference type="PROSITE" id="PS50294">
    <property type="entry name" value="WD_REPEATS_REGION"/>
    <property type="match status" value="2"/>
</dbReference>
<dbReference type="FunCoup" id="E4X0T3">
    <property type="interactions" value="234"/>
</dbReference>
<dbReference type="SUPFAM" id="SSF50978">
    <property type="entry name" value="WD40 repeat-like"/>
    <property type="match status" value="1"/>
</dbReference>
<dbReference type="Pfam" id="PF00400">
    <property type="entry name" value="WD40"/>
    <property type="match status" value="6"/>
</dbReference>
<reference evidence="7" key="1">
    <citation type="journal article" date="2010" name="Science">
        <title>Plasticity of animal genome architecture unmasked by rapid evolution of a pelagic tunicate.</title>
        <authorList>
            <person name="Denoeud F."/>
            <person name="Henriet S."/>
            <person name="Mungpakdee S."/>
            <person name="Aury J.M."/>
            <person name="Da Silva C."/>
            <person name="Brinkmann H."/>
            <person name="Mikhaleva J."/>
            <person name="Olsen L.C."/>
            <person name="Jubin C."/>
            <person name="Canestro C."/>
            <person name="Bouquet J.M."/>
            <person name="Danks G."/>
            <person name="Poulain J."/>
            <person name="Campsteijn C."/>
            <person name="Adamski M."/>
            <person name="Cross I."/>
            <person name="Yadetie F."/>
            <person name="Muffato M."/>
            <person name="Louis A."/>
            <person name="Butcher S."/>
            <person name="Tsagkogeorga G."/>
            <person name="Konrad A."/>
            <person name="Singh S."/>
            <person name="Jensen M.F."/>
            <person name="Cong E.H."/>
            <person name="Eikeseth-Otteraa H."/>
            <person name="Noel B."/>
            <person name="Anthouard V."/>
            <person name="Porcel B.M."/>
            <person name="Kachouri-Lafond R."/>
            <person name="Nishino A."/>
            <person name="Ugolini M."/>
            <person name="Chourrout P."/>
            <person name="Nishida H."/>
            <person name="Aasland R."/>
            <person name="Huzurbazar S."/>
            <person name="Westhof E."/>
            <person name="Delsuc F."/>
            <person name="Lehrach H."/>
            <person name="Reinhardt R."/>
            <person name="Weissenbach J."/>
            <person name="Roy S.W."/>
            <person name="Artiguenave F."/>
            <person name="Postlethwait J.H."/>
            <person name="Manak J.R."/>
            <person name="Thompson E.M."/>
            <person name="Jaillon O."/>
            <person name="Du Pasquier L."/>
            <person name="Boudinot P."/>
            <person name="Liberles D.A."/>
            <person name="Volff J.N."/>
            <person name="Philippe H."/>
            <person name="Lenhard B."/>
            <person name="Roest Crollius H."/>
            <person name="Wincker P."/>
            <person name="Chourrout D."/>
        </authorList>
    </citation>
    <scope>NUCLEOTIDE SEQUENCE [LARGE SCALE GENOMIC DNA]</scope>
</reference>
<evidence type="ECO:0000313" key="7">
    <source>
        <dbReference type="EMBL" id="CBY22968.1"/>
    </source>
</evidence>
<keyword evidence="4" id="KW-0539">Nucleus</keyword>
<organism evidence="7">
    <name type="scientific">Oikopleura dioica</name>
    <name type="common">Tunicate</name>
    <dbReference type="NCBI Taxonomy" id="34765"/>
    <lineage>
        <taxon>Eukaryota</taxon>
        <taxon>Metazoa</taxon>
        <taxon>Chordata</taxon>
        <taxon>Tunicata</taxon>
        <taxon>Appendicularia</taxon>
        <taxon>Copelata</taxon>
        <taxon>Oikopleuridae</taxon>
        <taxon>Oikopleura</taxon>
    </lineage>
</organism>
<feature type="repeat" description="WD" evidence="5">
    <location>
        <begin position="103"/>
        <end position="135"/>
    </location>
</feature>
<evidence type="ECO:0000256" key="2">
    <source>
        <dbReference type="ARBA" id="ARBA00022574"/>
    </source>
</evidence>
<keyword evidence="2 5" id="KW-0853">WD repeat</keyword>
<keyword evidence="8" id="KW-1185">Reference proteome</keyword>
<feature type="repeat" description="WD" evidence="5">
    <location>
        <begin position="144"/>
        <end position="185"/>
    </location>
</feature>
<dbReference type="AlphaFoldDB" id="E4X0T3"/>
<dbReference type="InterPro" id="IPR036322">
    <property type="entry name" value="WD40_repeat_dom_sf"/>
</dbReference>
<dbReference type="GO" id="GO:0032040">
    <property type="term" value="C:small-subunit processome"/>
    <property type="evidence" value="ECO:0007669"/>
    <property type="project" value="TreeGrafter"/>
</dbReference>
<dbReference type="FunFam" id="2.130.10.10:FF:000509">
    <property type="entry name" value="U3 small nucleolar RNA-interacting protein"/>
    <property type="match status" value="1"/>
</dbReference>
<accession>E4X0T3</accession>
<name>E4X0T3_OIKDI</name>
<feature type="region of interest" description="Disordered" evidence="6">
    <location>
        <begin position="364"/>
        <end position="390"/>
    </location>
</feature>
<gene>
    <name evidence="7" type="ORF">GSOID_T00014890001</name>
</gene>